<organism evidence="1">
    <name type="scientific">Anguilla anguilla</name>
    <name type="common">European freshwater eel</name>
    <name type="synonym">Muraena anguilla</name>
    <dbReference type="NCBI Taxonomy" id="7936"/>
    <lineage>
        <taxon>Eukaryota</taxon>
        <taxon>Metazoa</taxon>
        <taxon>Chordata</taxon>
        <taxon>Craniata</taxon>
        <taxon>Vertebrata</taxon>
        <taxon>Euteleostomi</taxon>
        <taxon>Actinopterygii</taxon>
        <taxon>Neopterygii</taxon>
        <taxon>Teleostei</taxon>
        <taxon>Anguilliformes</taxon>
        <taxon>Anguillidae</taxon>
        <taxon>Anguilla</taxon>
    </lineage>
</organism>
<dbReference type="EMBL" id="GBXM01024353">
    <property type="protein sequence ID" value="JAH84224.1"/>
    <property type="molecule type" value="Transcribed_RNA"/>
</dbReference>
<evidence type="ECO:0000313" key="1">
    <source>
        <dbReference type="EMBL" id="JAH84224.1"/>
    </source>
</evidence>
<accession>A0A0E9W1I9</accession>
<dbReference type="AlphaFoldDB" id="A0A0E9W1I9"/>
<name>A0A0E9W1I9_ANGAN</name>
<sequence>MCALMCFTRVSQSAFP</sequence>
<reference evidence="1" key="1">
    <citation type="submission" date="2014-11" db="EMBL/GenBank/DDBJ databases">
        <authorList>
            <person name="Amaro Gonzalez C."/>
        </authorList>
    </citation>
    <scope>NUCLEOTIDE SEQUENCE</scope>
</reference>
<proteinExistence type="predicted"/>
<protein>
    <submittedName>
        <fullName evidence="1">Uncharacterized protein</fullName>
    </submittedName>
</protein>
<reference evidence="1" key="2">
    <citation type="journal article" date="2015" name="Fish Shellfish Immunol.">
        <title>Early steps in the European eel (Anguilla anguilla)-Vibrio vulnificus interaction in the gills: Role of the RtxA13 toxin.</title>
        <authorList>
            <person name="Callol A."/>
            <person name="Pajuelo D."/>
            <person name="Ebbesson L."/>
            <person name="Teles M."/>
            <person name="MacKenzie S."/>
            <person name="Amaro C."/>
        </authorList>
    </citation>
    <scope>NUCLEOTIDE SEQUENCE</scope>
</reference>